<feature type="binding site" evidence="11">
    <location>
        <begin position="57"/>
        <end position="60"/>
    </location>
    <ligand>
        <name>FAD</name>
        <dbReference type="ChEBI" id="CHEBI:57692"/>
    </ligand>
</feature>
<dbReference type="Gene3D" id="2.40.30.10">
    <property type="entry name" value="Translation factors"/>
    <property type="match status" value="1"/>
</dbReference>
<accession>A0A543CC48</accession>
<dbReference type="InterPro" id="IPR050353">
    <property type="entry name" value="PyrK_electron_transfer"/>
</dbReference>
<evidence type="ECO:0000256" key="11">
    <source>
        <dbReference type="PIRSR" id="PIRSR006816-1"/>
    </source>
</evidence>
<evidence type="ECO:0000256" key="4">
    <source>
        <dbReference type="ARBA" id="ARBA00022714"/>
    </source>
</evidence>
<reference evidence="14 15" key="1">
    <citation type="submission" date="2019-06" db="EMBL/GenBank/DDBJ databases">
        <title>Sequencing the genomes of 1000 actinobacteria strains.</title>
        <authorList>
            <person name="Klenk H.-P."/>
        </authorList>
    </citation>
    <scope>NUCLEOTIDE SEQUENCE [LARGE SCALE GENOMIC DNA]</scope>
    <source>
        <strain evidence="14 15">DSM 102200</strain>
    </source>
</reference>
<evidence type="ECO:0000313" key="15">
    <source>
        <dbReference type="Proteomes" id="UP000316096"/>
    </source>
</evidence>
<dbReference type="PANTHER" id="PTHR43513:SF3">
    <property type="entry name" value="DIHYDROOROTATE DEHYDROGENASE B (NAD(+)), ELECTRON TRANSFER SUBUNIT-RELATED"/>
    <property type="match status" value="1"/>
</dbReference>
<evidence type="ECO:0000256" key="6">
    <source>
        <dbReference type="ARBA" id="ARBA00022827"/>
    </source>
</evidence>
<organism evidence="14 15">
    <name type="scientific">Actinoallomurus bryophytorum</name>
    <dbReference type="NCBI Taxonomy" id="1490222"/>
    <lineage>
        <taxon>Bacteria</taxon>
        <taxon>Bacillati</taxon>
        <taxon>Actinomycetota</taxon>
        <taxon>Actinomycetes</taxon>
        <taxon>Streptosporangiales</taxon>
        <taxon>Thermomonosporaceae</taxon>
        <taxon>Actinoallomurus</taxon>
    </lineage>
</organism>
<evidence type="ECO:0000256" key="10">
    <source>
        <dbReference type="ARBA" id="ARBA00034078"/>
    </source>
</evidence>
<proteinExistence type="inferred from homology"/>
<dbReference type="CDD" id="cd06218">
    <property type="entry name" value="DHOD_e_trans"/>
    <property type="match status" value="1"/>
</dbReference>
<keyword evidence="6 11" id="KW-0274">FAD</keyword>
<keyword evidence="9 12" id="KW-0411">Iron-sulfur</keyword>
<keyword evidence="8 12" id="KW-0408">Iron</keyword>
<keyword evidence="4 12" id="KW-0001">2Fe-2S</keyword>
<keyword evidence="7" id="KW-0249">Electron transport</keyword>
<keyword evidence="15" id="KW-1185">Reference proteome</keyword>
<dbReference type="GO" id="GO:0006221">
    <property type="term" value="P:pyrimidine nucleotide biosynthetic process"/>
    <property type="evidence" value="ECO:0007669"/>
    <property type="project" value="InterPro"/>
</dbReference>
<dbReference type="SUPFAM" id="SSF52343">
    <property type="entry name" value="Ferredoxin reductase-like, C-terminal NADP-linked domain"/>
    <property type="match status" value="1"/>
</dbReference>
<dbReference type="SUPFAM" id="SSF63380">
    <property type="entry name" value="Riboflavin synthase domain-like"/>
    <property type="match status" value="1"/>
</dbReference>
<dbReference type="GO" id="GO:0050660">
    <property type="term" value="F:flavin adenine dinucleotide binding"/>
    <property type="evidence" value="ECO:0007669"/>
    <property type="project" value="InterPro"/>
</dbReference>
<gene>
    <name evidence="14" type="ORF">FB559_0131</name>
</gene>
<dbReference type="InterPro" id="IPR039261">
    <property type="entry name" value="FNR_nucleotide-bd"/>
</dbReference>
<keyword evidence="5 12" id="KW-0479">Metal-binding</keyword>
<dbReference type="GO" id="GO:0046872">
    <property type="term" value="F:metal ion binding"/>
    <property type="evidence" value="ECO:0007669"/>
    <property type="project" value="UniProtKB-KW"/>
</dbReference>
<keyword evidence="2" id="KW-0813">Transport</keyword>
<feature type="binding site" evidence="11">
    <location>
        <begin position="82"/>
        <end position="83"/>
    </location>
    <ligand>
        <name>FAD</name>
        <dbReference type="ChEBI" id="CHEBI:57692"/>
    </ligand>
</feature>
<feature type="binding site" evidence="12">
    <location>
        <position position="229"/>
    </location>
    <ligand>
        <name>[2Fe-2S] cluster</name>
        <dbReference type="ChEBI" id="CHEBI:190135"/>
    </ligand>
</feature>
<evidence type="ECO:0000256" key="9">
    <source>
        <dbReference type="ARBA" id="ARBA00023014"/>
    </source>
</evidence>
<dbReference type="Pfam" id="PF10418">
    <property type="entry name" value="DHODB_Fe-S_bind"/>
    <property type="match status" value="1"/>
</dbReference>
<dbReference type="InterPro" id="IPR012165">
    <property type="entry name" value="Cyt_c3_hydrogenase_gsu"/>
</dbReference>
<dbReference type="AlphaFoldDB" id="A0A543CC48"/>
<dbReference type="InterPro" id="IPR017938">
    <property type="entry name" value="Riboflavin_synthase-like_b-brl"/>
</dbReference>
<feature type="binding site" evidence="12">
    <location>
        <position position="234"/>
    </location>
    <ligand>
        <name>[2Fe-2S] cluster</name>
        <dbReference type="ChEBI" id="CHEBI:190135"/>
    </ligand>
</feature>
<evidence type="ECO:0000256" key="5">
    <source>
        <dbReference type="ARBA" id="ARBA00022723"/>
    </source>
</evidence>
<comment type="cofactor">
    <cofactor evidence="10">
        <name>[2Fe-2S] cluster</name>
        <dbReference type="ChEBI" id="CHEBI:190135"/>
    </cofactor>
</comment>
<evidence type="ECO:0000313" key="14">
    <source>
        <dbReference type="EMBL" id="TQL94653.1"/>
    </source>
</evidence>
<dbReference type="EMBL" id="VFOZ01000001">
    <property type="protein sequence ID" value="TQL94653.1"/>
    <property type="molecule type" value="Genomic_DNA"/>
</dbReference>
<comment type="cofactor">
    <cofactor evidence="11">
        <name>FAD</name>
        <dbReference type="ChEBI" id="CHEBI:57692"/>
    </cofactor>
    <text evidence="11">Binds 1 FAD per subunit.</text>
</comment>
<dbReference type="InterPro" id="IPR019480">
    <property type="entry name" value="Dihydroorotate_DH_Fe-S-bd"/>
</dbReference>
<evidence type="ECO:0000256" key="2">
    <source>
        <dbReference type="ARBA" id="ARBA00022448"/>
    </source>
</evidence>
<dbReference type="Proteomes" id="UP000316096">
    <property type="component" value="Unassembled WGS sequence"/>
</dbReference>
<dbReference type="Gene3D" id="2.10.240.10">
    <property type="entry name" value="Dihydroorotate dehydrogenase, electron transfer subunit"/>
    <property type="match status" value="1"/>
</dbReference>
<sequence length="290" mass="30287">MTDSSPVQVPGTVLTMRRIGTYQTMTLVAPGVAERFRPGQFVAVAVGGEQSSMLLRRCFSVREVKPDYGGTVEIVFAVRGKGTEWLAALRPRDIVDVAGPLGRPFPLPRDPVNCVLLGVAHGSAALFPLAAVLGQRDCRLHFVLGGATSDDVLGARGARRTGDSVAVATEDGSLGSAGSVGDLLPGVIEDAQADVVYACGPLDTLRAVTRTCTGYGIPAQVAVEEPMACGTGVCMACVLPVIGDDGGTHMVRTCVEGPVFRGERVRWDDVGTIPFDALGAPRALRLGERS</sequence>
<evidence type="ECO:0000256" key="7">
    <source>
        <dbReference type="ARBA" id="ARBA00022982"/>
    </source>
</evidence>
<evidence type="ECO:0000259" key="13">
    <source>
        <dbReference type="PROSITE" id="PS51384"/>
    </source>
</evidence>
<evidence type="ECO:0000256" key="8">
    <source>
        <dbReference type="ARBA" id="ARBA00023004"/>
    </source>
</evidence>
<dbReference type="PROSITE" id="PS51384">
    <property type="entry name" value="FAD_FR"/>
    <property type="match status" value="1"/>
</dbReference>
<comment type="cofactor">
    <cofactor evidence="12">
        <name>[2Fe-2S] cluster</name>
        <dbReference type="ChEBI" id="CHEBI:190135"/>
    </cofactor>
    <text evidence="12">Binds 1 [2Fe-2S] cluster per subunit.</text>
</comment>
<protein>
    <submittedName>
        <fullName evidence="14">Dihydroorotate dehydrogenase electron transfer subunit</fullName>
    </submittedName>
</protein>
<dbReference type="PANTHER" id="PTHR43513">
    <property type="entry name" value="DIHYDROOROTATE DEHYDROGENASE B (NAD(+)), ELECTRON TRANSFER SUBUNIT"/>
    <property type="match status" value="1"/>
</dbReference>
<dbReference type="InterPro" id="IPR037117">
    <property type="entry name" value="Dihydroorotate_DH_ele_sf"/>
</dbReference>
<dbReference type="InterPro" id="IPR017927">
    <property type="entry name" value="FAD-bd_FR_type"/>
</dbReference>
<feature type="binding site" evidence="12">
    <location>
        <position position="254"/>
    </location>
    <ligand>
        <name>[2Fe-2S] cluster</name>
        <dbReference type="ChEBI" id="CHEBI:190135"/>
    </ligand>
</feature>
<keyword evidence="3 11" id="KW-0285">Flavoprotein</keyword>
<feature type="binding site" evidence="12">
    <location>
        <position position="237"/>
    </location>
    <ligand>
        <name>[2Fe-2S] cluster</name>
        <dbReference type="ChEBI" id="CHEBI:190135"/>
    </ligand>
</feature>
<dbReference type="OrthoDB" id="9796486at2"/>
<comment type="caution">
    <text evidence="14">The sequence shown here is derived from an EMBL/GenBank/DDBJ whole genome shotgun (WGS) entry which is preliminary data.</text>
</comment>
<dbReference type="GO" id="GO:0051537">
    <property type="term" value="F:2 iron, 2 sulfur cluster binding"/>
    <property type="evidence" value="ECO:0007669"/>
    <property type="project" value="UniProtKB-KW"/>
</dbReference>
<evidence type="ECO:0000256" key="3">
    <source>
        <dbReference type="ARBA" id="ARBA00022630"/>
    </source>
</evidence>
<feature type="domain" description="FAD-binding FR-type" evidence="13">
    <location>
        <begin position="6"/>
        <end position="107"/>
    </location>
</feature>
<evidence type="ECO:0000256" key="12">
    <source>
        <dbReference type="PIRSR" id="PIRSR006816-2"/>
    </source>
</evidence>
<dbReference type="Gene3D" id="3.40.50.80">
    <property type="entry name" value="Nucleotide-binding domain of ferredoxin-NADP reductase (FNR) module"/>
    <property type="match status" value="1"/>
</dbReference>
<name>A0A543CC48_9ACTN</name>
<comment type="similarity">
    <text evidence="1">Belongs to the PyrK family.</text>
</comment>
<evidence type="ECO:0000256" key="1">
    <source>
        <dbReference type="ARBA" id="ARBA00006422"/>
    </source>
</evidence>
<dbReference type="RefSeq" id="WP_141952124.1">
    <property type="nucleotide sequence ID" value="NZ_VFOZ01000001.1"/>
</dbReference>
<dbReference type="GO" id="GO:0016491">
    <property type="term" value="F:oxidoreductase activity"/>
    <property type="evidence" value="ECO:0007669"/>
    <property type="project" value="InterPro"/>
</dbReference>
<dbReference type="PIRSF" id="PIRSF006816">
    <property type="entry name" value="Cyc3_hyd_g"/>
    <property type="match status" value="1"/>
</dbReference>